<keyword evidence="6 11" id="KW-0269">Exonuclease</keyword>
<proteinExistence type="inferred from homology"/>
<evidence type="ECO:0000256" key="5">
    <source>
        <dbReference type="ARBA" id="ARBA00022806"/>
    </source>
</evidence>
<dbReference type="FunCoup" id="A0A2I1DM60">
    <property type="interactions" value="160"/>
</dbReference>
<keyword evidence="14" id="KW-1185">Reference proteome</keyword>
<accession>A0A2I1DM60</accession>
<gene>
    <name evidence="11" type="primary">recD</name>
    <name evidence="13" type="ORF">B1757_06985</name>
</gene>
<name>A0A2I1DM60_9PROT</name>
<dbReference type="GO" id="GO:0016887">
    <property type="term" value="F:ATP hydrolysis activity"/>
    <property type="evidence" value="ECO:0007669"/>
    <property type="project" value="RHEA"/>
</dbReference>
<evidence type="ECO:0000256" key="8">
    <source>
        <dbReference type="ARBA" id="ARBA00023125"/>
    </source>
</evidence>
<protein>
    <recommendedName>
        <fullName evidence="11">RecBCD enzyme subunit RecD</fullName>
        <ecNumber evidence="11">5.6.2.3</ecNumber>
    </recommendedName>
    <alternativeName>
        <fullName evidence="11">DNA 5'-3' helicase subunit RecD</fullName>
    </alternativeName>
    <alternativeName>
        <fullName evidence="11">Exonuclease V subunit RecD</fullName>
        <shortName evidence="11">ExoV subunit RecD</shortName>
    </alternativeName>
    <alternativeName>
        <fullName evidence="11">Helicase/nuclease RecBCD subunit RecD</fullName>
    </alternativeName>
</protein>
<evidence type="ECO:0000256" key="11">
    <source>
        <dbReference type="HAMAP-Rule" id="MF_01487"/>
    </source>
</evidence>
<dbReference type="GO" id="GO:0017116">
    <property type="term" value="F:single-stranded DNA helicase activity"/>
    <property type="evidence" value="ECO:0007669"/>
    <property type="project" value="TreeGrafter"/>
</dbReference>
<organism evidence="13 14">
    <name type="scientific">Acidithiobacillus marinus</name>
    <dbReference type="NCBI Taxonomy" id="187490"/>
    <lineage>
        <taxon>Bacteria</taxon>
        <taxon>Pseudomonadati</taxon>
        <taxon>Pseudomonadota</taxon>
        <taxon>Acidithiobacillia</taxon>
        <taxon>Acidithiobacillales</taxon>
        <taxon>Acidithiobacillaceae</taxon>
        <taxon>Acidithiobacillus</taxon>
    </lineage>
</organism>
<evidence type="ECO:0000313" key="14">
    <source>
        <dbReference type="Proteomes" id="UP000234329"/>
    </source>
</evidence>
<evidence type="ECO:0000256" key="10">
    <source>
        <dbReference type="ARBA" id="ARBA00023235"/>
    </source>
</evidence>
<comment type="similarity">
    <text evidence="11">Belongs to the RecD family.</text>
</comment>
<evidence type="ECO:0000313" key="13">
    <source>
        <dbReference type="EMBL" id="PKY10956.1"/>
    </source>
</evidence>
<comment type="function">
    <text evidence="11">A helicase/nuclease that prepares dsDNA breaks (DSB) for recombinational DNA repair. Binds to DSBs and unwinds DNA via a highly rapid and processive ATP-dependent bidirectional helicase activity. Unwinds dsDNA until it encounters a Chi (crossover hotspot instigator) sequence from the 3' direction. Cuts ssDNA a few nucleotides 3' to the Chi site. The properties and activities of the enzyme are changed at Chi. The Chi-altered holoenzyme produces a long 3'-ssDNA overhang and facilitates RecA-binding to the ssDNA for homologous DNA recombination and repair. Holoenzyme degrades any linearized DNA that is unable to undergo homologous recombination. In the holoenzyme this subunit has ssDNA-dependent ATPase and 5'-3' helicase activity. When added to pre-assembled RecBC greatly stimulates nuclease activity and augments holoenzyme processivity. Negatively regulates the RecA-loading ability of RecBCD.</text>
</comment>
<evidence type="ECO:0000256" key="2">
    <source>
        <dbReference type="ARBA" id="ARBA00022741"/>
    </source>
</evidence>
<dbReference type="EMBL" id="MXAV01000029">
    <property type="protein sequence ID" value="PKY10956.1"/>
    <property type="molecule type" value="Genomic_DNA"/>
</dbReference>
<sequence>MNGHSRQTNTETMIQLLQSWTASGWLRMLDLSFARFLLSLEAQPPALLPLAAALLAHLEGEGHTCLDIARFHREPARYLSGPPDMLSAIQEQIQHWPRLQQWVDQLSPCRVVEQIDQQHRSTPEDGSETPLVLDQGCLYLRRYWRDAQDIARSLTERVKHSIADTVPAETLHPLLSLLFPNDAATPRESVPWQKIACALAMRGRFSIITGGPGTGKTYTAARLMALLMAQAREPLRIVLAAPTGKAAVRINESLHSAMAQLPPLGHLNAAEMSAAFARLGPARTLHSLLGARPGTRRLRHDRQHPLDLDVLIVDEASMIHQEMMAALLRALPEHAQLILLGDQDQLASVEAGAVLADLCSDAGAYDRSTCDWLQATCDCPLEAHHSHINPLSTGVVRLQRSHRFNASIGALADAVQKGETPSAMEILQQEDVLDWYNAPEIRQILELVDSPAGYHPLWEEIRSGAGKKSEEHTLWVQRVLRKYAVFRLLCALRNGPWGVTGINQAVEDYLQETGILNTQGLWYVGRPVLMTRNDPQLGLSNGDIGITLPDPEGKWRVYFPAGDAAPRAILPSRLKYCESAWAMTVHKSQGSEFQHTALILPPQDSPVTSRELLYTAITRAREKFSLFAPAASLEQAIARRTQRMSGLIAALQKPTKYGN</sequence>
<dbReference type="Proteomes" id="UP000234329">
    <property type="component" value="Unassembled WGS sequence"/>
</dbReference>
<evidence type="ECO:0000259" key="12">
    <source>
        <dbReference type="SMART" id="SM00382"/>
    </source>
</evidence>
<reference evidence="13 14" key="1">
    <citation type="submission" date="2017-03" db="EMBL/GenBank/DDBJ databases">
        <title>Draft genime sequence of the acidophilic sulfur-oxidizing bacterium Acidithiobacillus sp. SH, isolated from seawater.</title>
        <authorList>
            <person name="Sharmin S."/>
            <person name="Tokuhisa M."/>
            <person name="Kanao T."/>
            <person name="Kamimura K."/>
        </authorList>
    </citation>
    <scope>NUCLEOTIDE SEQUENCE [LARGE SCALE GENOMIC DNA]</scope>
    <source>
        <strain evidence="13 14">SH</strain>
    </source>
</reference>
<feature type="domain" description="AAA+ ATPase" evidence="12">
    <location>
        <begin position="202"/>
        <end position="369"/>
    </location>
</feature>
<keyword evidence="2 11" id="KW-0547">Nucleotide-binding</keyword>
<dbReference type="AlphaFoldDB" id="A0A2I1DM60"/>
<dbReference type="Pfam" id="PF13245">
    <property type="entry name" value="AAA_19"/>
    <property type="match status" value="1"/>
</dbReference>
<dbReference type="InterPro" id="IPR050534">
    <property type="entry name" value="Coronavir_polyprotein_1ab"/>
</dbReference>
<dbReference type="InterPro" id="IPR006344">
    <property type="entry name" value="RecD"/>
</dbReference>
<dbReference type="NCBIfam" id="TIGR01447">
    <property type="entry name" value="recD"/>
    <property type="match status" value="1"/>
</dbReference>
<dbReference type="OrthoDB" id="9803432at2"/>
<dbReference type="Gene3D" id="3.40.50.300">
    <property type="entry name" value="P-loop containing nucleotide triphosphate hydrolases"/>
    <property type="match status" value="3"/>
</dbReference>
<comment type="subunit">
    <text evidence="11">Heterotrimer of RecB, RecC and RecD. All subunits contribute to DNA-binding.</text>
</comment>
<dbReference type="InterPro" id="IPR027417">
    <property type="entry name" value="P-loop_NTPase"/>
</dbReference>
<dbReference type="InterPro" id="IPR041851">
    <property type="entry name" value="RecD_N_sf"/>
</dbReference>
<evidence type="ECO:0000256" key="7">
    <source>
        <dbReference type="ARBA" id="ARBA00022840"/>
    </source>
</evidence>
<dbReference type="InterPro" id="IPR027785">
    <property type="entry name" value="UvrD-like_helicase_C"/>
</dbReference>
<dbReference type="Pfam" id="PF21185">
    <property type="entry name" value="RecD_N"/>
    <property type="match status" value="1"/>
</dbReference>
<evidence type="ECO:0000256" key="4">
    <source>
        <dbReference type="ARBA" id="ARBA00022801"/>
    </source>
</evidence>
<dbReference type="PANTHER" id="PTHR43788:SF6">
    <property type="entry name" value="DNA HELICASE B"/>
    <property type="match status" value="1"/>
</dbReference>
<dbReference type="InParanoid" id="A0A2I1DM60"/>
<dbReference type="CDD" id="cd18809">
    <property type="entry name" value="SF1_C_RecD"/>
    <property type="match status" value="1"/>
</dbReference>
<evidence type="ECO:0000256" key="6">
    <source>
        <dbReference type="ARBA" id="ARBA00022839"/>
    </source>
</evidence>
<dbReference type="HAMAP" id="MF_01487">
    <property type="entry name" value="RecD"/>
    <property type="match status" value="1"/>
</dbReference>
<keyword evidence="10 11" id="KW-0413">Isomerase</keyword>
<keyword evidence="3 11" id="KW-0227">DNA damage</keyword>
<dbReference type="EC" id="5.6.2.3" evidence="11"/>
<comment type="catalytic activity">
    <reaction evidence="11">
        <text>ATP + H2O = ADP + phosphate + H(+)</text>
        <dbReference type="Rhea" id="RHEA:13065"/>
        <dbReference type="ChEBI" id="CHEBI:15377"/>
        <dbReference type="ChEBI" id="CHEBI:15378"/>
        <dbReference type="ChEBI" id="CHEBI:30616"/>
        <dbReference type="ChEBI" id="CHEBI:43474"/>
        <dbReference type="ChEBI" id="CHEBI:456216"/>
        <dbReference type="EC" id="5.6.2.3"/>
    </reaction>
</comment>
<dbReference type="RefSeq" id="WP_101537638.1">
    <property type="nucleotide sequence ID" value="NZ_MXAV01000029.1"/>
</dbReference>
<dbReference type="GO" id="GO:0000724">
    <property type="term" value="P:double-strand break repair via homologous recombination"/>
    <property type="evidence" value="ECO:0007669"/>
    <property type="project" value="UniProtKB-UniRule"/>
</dbReference>
<keyword evidence="8 11" id="KW-0238">DNA-binding</keyword>
<comment type="caution">
    <text evidence="13">The sequence shown here is derived from an EMBL/GenBank/DDBJ whole genome shotgun (WGS) entry which is preliminary data.</text>
</comment>
<dbReference type="PANTHER" id="PTHR43788">
    <property type="entry name" value="DNA2/NAM7 HELICASE FAMILY MEMBER"/>
    <property type="match status" value="1"/>
</dbReference>
<dbReference type="GO" id="GO:0009338">
    <property type="term" value="C:exodeoxyribonuclease V complex"/>
    <property type="evidence" value="ECO:0007669"/>
    <property type="project" value="InterPro"/>
</dbReference>
<keyword evidence="1 11" id="KW-0540">Nuclease</keyword>
<dbReference type="GO" id="GO:0008854">
    <property type="term" value="F:exodeoxyribonuclease V activity"/>
    <property type="evidence" value="ECO:0007669"/>
    <property type="project" value="InterPro"/>
</dbReference>
<dbReference type="Gene3D" id="1.10.10.1020">
    <property type="entry name" value="RecBCD complex, subunit RecD, N-terminal domain"/>
    <property type="match status" value="1"/>
</dbReference>
<dbReference type="CDD" id="cd17933">
    <property type="entry name" value="DEXSc_RecD-like"/>
    <property type="match status" value="1"/>
</dbReference>
<dbReference type="InterPro" id="IPR049550">
    <property type="entry name" value="RecD_N"/>
</dbReference>
<keyword evidence="9 11" id="KW-0234">DNA repair</keyword>
<comment type="miscellaneous">
    <text evidence="11">In the RecBCD complex, RecB has a slow 3'-5' helicase, an exonuclease activity and loads RecA onto ssDNA, RecD has a fast 5'-3' helicase activity, while RecC stimulates the ATPase and processivity of the RecB helicase and contributes to recognition of the Chi site.</text>
</comment>
<dbReference type="GO" id="GO:0043139">
    <property type="term" value="F:5'-3' DNA helicase activity"/>
    <property type="evidence" value="ECO:0007669"/>
    <property type="project" value="UniProtKB-UniRule"/>
</dbReference>
<dbReference type="InterPro" id="IPR003593">
    <property type="entry name" value="AAA+_ATPase"/>
</dbReference>
<dbReference type="SMART" id="SM00382">
    <property type="entry name" value="AAA"/>
    <property type="match status" value="1"/>
</dbReference>
<keyword evidence="5 11" id="KW-0347">Helicase</keyword>
<dbReference type="Pfam" id="PF13538">
    <property type="entry name" value="UvrD_C_2"/>
    <property type="match status" value="1"/>
</dbReference>
<keyword evidence="7 11" id="KW-0067">ATP-binding</keyword>
<dbReference type="SUPFAM" id="SSF52540">
    <property type="entry name" value="P-loop containing nucleoside triphosphate hydrolases"/>
    <property type="match status" value="2"/>
</dbReference>
<evidence type="ECO:0000256" key="1">
    <source>
        <dbReference type="ARBA" id="ARBA00022722"/>
    </source>
</evidence>
<dbReference type="GO" id="GO:0003677">
    <property type="term" value="F:DNA binding"/>
    <property type="evidence" value="ECO:0007669"/>
    <property type="project" value="UniProtKB-UniRule"/>
</dbReference>
<evidence type="ECO:0000256" key="9">
    <source>
        <dbReference type="ARBA" id="ARBA00023204"/>
    </source>
</evidence>
<feature type="binding site" evidence="11">
    <location>
        <begin position="210"/>
        <end position="217"/>
    </location>
    <ligand>
        <name>ATP</name>
        <dbReference type="ChEBI" id="CHEBI:30616"/>
    </ligand>
</feature>
<keyword evidence="4 11" id="KW-0378">Hydrolase</keyword>
<dbReference type="GO" id="GO:0005524">
    <property type="term" value="F:ATP binding"/>
    <property type="evidence" value="ECO:0007669"/>
    <property type="project" value="UniProtKB-UniRule"/>
</dbReference>
<evidence type="ECO:0000256" key="3">
    <source>
        <dbReference type="ARBA" id="ARBA00022763"/>
    </source>
</evidence>